<feature type="transmembrane region" description="Helical" evidence="1">
    <location>
        <begin position="183"/>
        <end position="206"/>
    </location>
</feature>
<feature type="transmembrane region" description="Helical" evidence="1">
    <location>
        <begin position="148"/>
        <end position="171"/>
    </location>
</feature>
<keyword evidence="1" id="KW-0472">Membrane</keyword>
<evidence type="ECO:0000313" key="2">
    <source>
        <dbReference type="EMBL" id="GAA1522181.1"/>
    </source>
</evidence>
<protein>
    <submittedName>
        <fullName evidence="2">Uncharacterized protein</fullName>
    </submittedName>
</protein>
<organism evidence="2 3">
    <name type="scientific">Nocardioides humi</name>
    <dbReference type="NCBI Taxonomy" id="449461"/>
    <lineage>
        <taxon>Bacteria</taxon>
        <taxon>Bacillati</taxon>
        <taxon>Actinomycetota</taxon>
        <taxon>Actinomycetes</taxon>
        <taxon>Propionibacteriales</taxon>
        <taxon>Nocardioidaceae</taxon>
        <taxon>Nocardioides</taxon>
    </lineage>
</organism>
<sequence length="230" mass="23690">MTITESAATSGVAARAKTATWLFLGSFVACVGVIVVSMLLFNRDYQTALYDRADELGVNQNHLPAEVMADLGRAHPDALGVLVATAALFLLSGALLAWGTGLLGGVAGRRASTQAAIVLALLGGLAMAVMTFLPRRLSGGSAWLADNWWVYLTLVNTAVIADALALILVAIGVRSAGLARRTAVVVIALCALTVVAQLVASAPPIVPMLLGTVLAFNVERAARRTGPGTS</sequence>
<accession>A0ABN2AMB7</accession>
<dbReference type="RefSeq" id="WP_141006730.1">
    <property type="nucleotide sequence ID" value="NZ_BAAAOR010000023.1"/>
</dbReference>
<evidence type="ECO:0000313" key="3">
    <source>
        <dbReference type="Proteomes" id="UP001500842"/>
    </source>
</evidence>
<comment type="caution">
    <text evidence="2">The sequence shown here is derived from an EMBL/GenBank/DDBJ whole genome shotgun (WGS) entry which is preliminary data.</text>
</comment>
<name>A0ABN2AMB7_9ACTN</name>
<dbReference type="Proteomes" id="UP001500842">
    <property type="component" value="Unassembled WGS sequence"/>
</dbReference>
<feature type="transmembrane region" description="Helical" evidence="1">
    <location>
        <begin position="115"/>
        <end position="133"/>
    </location>
</feature>
<proteinExistence type="predicted"/>
<gene>
    <name evidence="2" type="ORF">GCM10009788_27560</name>
</gene>
<evidence type="ECO:0000256" key="1">
    <source>
        <dbReference type="SAM" id="Phobius"/>
    </source>
</evidence>
<keyword evidence="1" id="KW-1133">Transmembrane helix</keyword>
<feature type="transmembrane region" description="Helical" evidence="1">
    <location>
        <begin position="78"/>
        <end position="103"/>
    </location>
</feature>
<dbReference type="EMBL" id="BAAAOR010000023">
    <property type="protein sequence ID" value="GAA1522181.1"/>
    <property type="molecule type" value="Genomic_DNA"/>
</dbReference>
<feature type="transmembrane region" description="Helical" evidence="1">
    <location>
        <begin position="21"/>
        <end position="41"/>
    </location>
</feature>
<keyword evidence="3" id="KW-1185">Reference proteome</keyword>
<keyword evidence="1" id="KW-0812">Transmembrane</keyword>
<reference evidence="2 3" key="1">
    <citation type="journal article" date="2019" name="Int. J. Syst. Evol. Microbiol.">
        <title>The Global Catalogue of Microorganisms (GCM) 10K type strain sequencing project: providing services to taxonomists for standard genome sequencing and annotation.</title>
        <authorList>
            <consortium name="The Broad Institute Genomics Platform"/>
            <consortium name="The Broad Institute Genome Sequencing Center for Infectious Disease"/>
            <person name="Wu L."/>
            <person name="Ma J."/>
        </authorList>
    </citation>
    <scope>NUCLEOTIDE SEQUENCE [LARGE SCALE GENOMIC DNA]</scope>
    <source>
        <strain evidence="2 3">JCM 14942</strain>
    </source>
</reference>